<keyword evidence="3" id="KW-1185">Reference proteome</keyword>
<dbReference type="AlphaFoldDB" id="A0AAD3SL82"/>
<accession>A0AAD3SL82</accession>
<evidence type="ECO:0000313" key="2">
    <source>
        <dbReference type="EMBL" id="GMH12834.1"/>
    </source>
</evidence>
<name>A0AAD3SL82_NEPGR</name>
<evidence type="ECO:0000256" key="1">
    <source>
        <dbReference type="SAM" id="MobiDB-lite"/>
    </source>
</evidence>
<comment type="caution">
    <text evidence="2">The sequence shown here is derived from an EMBL/GenBank/DDBJ whole genome shotgun (WGS) entry which is preliminary data.</text>
</comment>
<sequence>MHSHIALRIQLTQSHSNKNALRQNALQKITIRNQLTQSHSGLRAKHALRLRSHSGLISCISTPADEKTKSHLYSVLLTNTRRTANLVSIKIPLPAARFRGTQGTPESSLRPFRAPEST</sequence>
<evidence type="ECO:0000313" key="3">
    <source>
        <dbReference type="Proteomes" id="UP001279734"/>
    </source>
</evidence>
<protein>
    <submittedName>
        <fullName evidence="2">Uncharacterized protein</fullName>
    </submittedName>
</protein>
<gene>
    <name evidence="2" type="ORF">Nepgr_014675</name>
</gene>
<reference evidence="2" key="1">
    <citation type="submission" date="2023-05" db="EMBL/GenBank/DDBJ databases">
        <title>Nepenthes gracilis genome sequencing.</title>
        <authorList>
            <person name="Fukushima K."/>
        </authorList>
    </citation>
    <scope>NUCLEOTIDE SEQUENCE</scope>
    <source>
        <strain evidence="2">SING2019-196</strain>
    </source>
</reference>
<feature type="region of interest" description="Disordered" evidence="1">
    <location>
        <begin position="97"/>
        <end position="118"/>
    </location>
</feature>
<organism evidence="2 3">
    <name type="scientific">Nepenthes gracilis</name>
    <name type="common">Slender pitcher plant</name>
    <dbReference type="NCBI Taxonomy" id="150966"/>
    <lineage>
        <taxon>Eukaryota</taxon>
        <taxon>Viridiplantae</taxon>
        <taxon>Streptophyta</taxon>
        <taxon>Embryophyta</taxon>
        <taxon>Tracheophyta</taxon>
        <taxon>Spermatophyta</taxon>
        <taxon>Magnoliopsida</taxon>
        <taxon>eudicotyledons</taxon>
        <taxon>Gunneridae</taxon>
        <taxon>Pentapetalae</taxon>
        <taxon>Caryophyllales</taxon>
        <taxon>Nepenthaceae</taxon>
        <taxon>Nepenthes</taxon>
    </lineage>
</organism>
<dbReference type="EMBL" id="BSYO01000012">
    <property type="protein sequence ID" value="GMH12834.1"/>
    <property type="molecule type" value="Genomic_DNA"/>
</dbReference>
<dbReference type="Proteomes" id="UP001279734">
    <property type="component" value="Unassembled WGS sequence"/>
</dbReference>
<proteinExistence type="predicted"/>